<evidence type="ECO:0000313" key="1">
    <source>
        <dbReference type="EMBL" id="RLO13617.1"/>
    </source>
</evidence>
<protein>
    <submittedName>
        <fullName evidence="1">Uncharacterized protein</fullName>
    </submittedName>
</protein>
<gene>
    <name evidence="1" type="ORF">DYB28_013759</name>
</gene>
<dbReference type="EMBL" id="QUTI01004379">
    <property type="protein sequence ID" value="RLO13617.1"/>
    <property type="molecule type" value="Genomic_DNA"/>
</dbReference>
<dbReference type="Proteomes" id="UP000275652">
    <property type="component" value="Unassembled WGS sequence"/>
</dbReference>
<evidence type="ECO:0000313" key="2">
    <source>
        <dbReference type="Proteomes" id="UP000275652"/>
    </source>
</evidence>
<dbReference type="AlphaFoldDB" id="A0A9X8HGX9"/>
<name>A0A9X8HGX9_APHAT</name>
<accession>A0A9X8HGX9</accession>
<comment type="caution">
    <text evidence="1">The sequence shown here is derived from an EMBL/GenBank/DDBJ whole genome shotgun (WGS) entry which is preliminary data.</text>
</comment>
<sequence length="150" mass="15178">TSLRASPGLTVLAVDRPERPESSLAVTGDPKSGSATSMMVLDTLVGPVDGGEADRSRSIGAGAVAALAVVVPGRLAMARWWLNVVEGTNFAPVAPFEVPFGTPTGTMGPGEVAYSRTIGGEAGSVEAASRVAGNVFKPKSRILATGEVKS</sequence>
<organism evidence="1 2">
    <name type="scientific">Aphanomyces astaci</name>
    <name type="common">Crayfish plague agent</name>
    <dbReference type="NCBI Taxonomy" id="112090"/>
    <lineage>
        <taxon>Eukaryota</taxon>
        <taxon>Sar</taxon>
        <taxon>Stramenopiles</taxon>
        <taxon>Oomycota</taxon>
        <taxon>Saprolegniomycetes</taxon>
        <taxon>Saprolegniales</taxon>
        <taxon>Verrucalvaceae</taxon>
        <taxon>Aphanomyces</taxon>
    </lineage>
</organism>
<reference evidence="1 2" key="1">
    <citation type="journal article" date="2018" name="J. Invertebr. Pathol.">
        <title>New genotyping method for the causative agent of crayfish plague (Aphanomyces astaci) based on whole genome data.</title>
        <authorList>
            <person name="Minardi D."/>
            <person name="Studholme D.J."/>
            <person name="van der Giezen M."/>
            <person name="Pretto T."/>
            <person name="Oidtmann B."/>
        </authorList>
    </citation>
    <scope>NUCLEOTIDE SEQUENCE [LARGE SCALE GENOMIC DNA]</scope>
    <source>
        <strain evidence="1 2">KB13</strain>
    </source>
</reference>
<proteinExistence type="predicted"/>
<feature type="non-terminal residue" evidence="1">
    <location>
        <position position="1"/>
    </location>
</feature>